<sequence length="402" mass="43097">MKSRALLLLLLTASIHLPACSTDHKPTSYQEPPPTEIIALIHGQLIDDTGTNPIPDATILIARQTITAAGPHETVLLPDGATIIDLTDTTILPGFINTHVHQGYNKPTLEAWAQGGVTTIRDLGANPQQPLFTIRDSLNTTPDCARLVAAGPMLTVPNGYPMVPWGSHSGLPVVSPADARTKTNQLLDDGADIIKIAVEAGSCFGRHIPTLTLPEIAAIVDVAHNRGIRVSAHVLMSVDLERALKGGADDIAHMVSDNLPDSLINRMVAEDIYWVPTLELWHNVGHGLGPIAIENLRRFVQAGGKVALGTDYAGYNSTFDLGMPIREIRWMREAGMTPMQIIVASTNHAAIVCNKSEKIGTVEPGKVADLIVVQGNPLEDLETLANVGMVFHNGVLIRGNRP</sequence>
<evidence type="ECO:0000313" key="4">
    <source>
        <dbReference type="Proteomes" id="UP001593833"/>
    </source>
</evidence>
<dbReference type="InterPro" id="IPR006680">
    <property type="entry name" value="Amidohydro-rel"/>
</dbReference>
<keyword evidence="1" id="KW-0732">Signal</keyword>
<dbReference type="PANTHER" id="PTHR43135">
    <property type="entry name" value="ALPHA-D-RIBOSE 1-METHYLPHOSPHONATE 5-TRIPHOSPHATE DIPHOSPHATASE"/>
    <property type="match status" value="1"/>
</dbReference>
<proteinExistence type="predicted"/>
<dbReference type="InterPro" id="IPR032466">
    <property type="entry name" value="Metal_Hydrolase"/>
</dbReference>
<comment type="caution">
    <text evidence="3">The sequence shown here is derived from an EMBL/GenBank/DDBJ whole genome shotgun (WGS) entry which is preliminary data.</text>
</comment>
<evidence type="ECO:0000259" key="2">
    <source>
        <dbReference type="Pfam" id="PF01979"/>
    </source>
</evidence>
<dbReference type="InterPro" id="IPR051781">
    <property type="entry name" value="Metallo-dep_Hydrolase"/>
</dbReference>
<dbReference type="EMBL" id="JBHPKH010000019">
    <property type="protein sequence ID" value="MFC1572508.1"/>
    <property type="molecule type" value="Genomic_DNA"/>
</dbReference>
<dbReference type="Pfam" id="PF01979">
    <property type="entry name" value="Amidohydro_1"/>
    <property type="match status" value="1"/>
</dbReference>
<evidence type="ECO:0000313" key="3">
    <source>
        <dbReference type="EMBL" id="MFC1572508.1"/>
    </source>
</evidence>
<keyword evidence="4" id="KW-1185">Reference proteome</keyword>
<gene>
    <name evidence="3" type="ORF">ACFL6M_02805</name>
</gene>
<dbReference type="SUPFAM" id="SSF51556">
    <property type="entry name" value="Metallo-dependent hydrolases"/>
    <property type="match status" value="1"/>
</dbReference>
<dbReference type="Gene3D" id="3.20.20.140">
    <property type="entry name" value="Metal-dependent hydrolases"/>
    <property type="match status" value="1"/>
</dbReference>
<evidence type="ECO:0000256" key="1">
    <source>
        <dbReference type="SAM" id="SignalP"/>
    </source>
</evidence>
<accession>A0ABV6YJK3</accession>
<dbReference type="PANTHER" id="PTHR43135:SF3">
    <property type="entry name" value="ALPHA-D-RIBOSE 1-METHYLPHOSPHONATE 5-TRIPHOSPHATE DIPHOSPHATASE"/>
    <property type="match status" value="1"/>
</dbReference>
<feature type="domain" description="Amidohydrolase-related" evidence="2">
    <location>
        <begin position="90"/>
        <end position="395"/>
    </location>
</feature>
<protein>
    <submittedName>
        <fullName evidence="3">Amidohydrolase family protein</fullName>
    </submittedName>
</protein>
<feature type="signal peptide" evidence="1">
    <location>
        <begin position="1"/>
        <end position="21"/>
    </location>
</feature>
<dbReference type="InterPro" id="IPR011059">
    <property type="entry name" value="Metal-dep_hydrolase_composite"/>
</dbReference>
<feature type="chain" id="PRO_5047302670" evidence="1">
    <location>
        <begin position="22"/>
        <end position="402"/>
    </location>
</feature>
<name>A0ABV6YJK3_UNCEI</name>
<reference evidence="3 4" key="1">
    <citation type="submission" date="2024-09" db="EMBL/GenBank/DDBJ databases">
        <authorList>
            <person name="D'Angelo T."/>
        </authorList>
    </citation>
    <scope>NUCLEOTIDE SEQUENCE [LARGE SCALE GENOMIC DNA]</scope>
    <source>
        <strain evidence="3">SAG AM-320-E07</strain>
    </source>
</reference>
<dbReference type="Gene3D" id="2.30.40.10">
    <property type="entry name" value="Urease, subunit C, domain 1"/>
    <property type="match status" value="1"/>
</dbReference>
<dbReference type="Proteomes" id="UP001593833">
    <property type="component" value="Unassembled WGS sequence"/>
</dbReference>
<organism evidence="3 4">
    <name type="scientific">Eiseniibacteriota bacterium</name>
    <dbReference type="NCBI Taxonomy" id="2212470"/>
    <lineage>
        <taxon>Bacteria</taxon>
        <taxon>Candidatus Eiseniibacteriota</taxon>
    </lineage>
</organism>
<dbReference type="SUPFAM" id="SSF51338">
    <property type="entry name" value="Composite domain of metallo-dependent hydrolases"/>
    <property type="match status" value="1"/>
</dbReference>